<dbReference type="AlphaFoldDB" id="A0A2S1SK48"/>
<dbReference type="SUPFAM" id="SSF54637">
    <property type="entry name" value="Thioesterase/thiol ester dehydrase-isomerase"/>
    <property type="match status" value="1"/>
</dbReference>
<dbReference type="InterPro" id="IPR029069">
    <property type="entry name" value="HotDog_dom_sf"/>
</dbReference>
<sequence>MEKNPSSKYKIRFNDCDLFGHLNNSRYLDYLINAREDHLLEHYAFDLTTWYKKGVGWVVGSHEIAYASPAVYNEIVTIQSALLHADSHFLHVETVMMNTECSQLKAIMRTRLIPIDTKTGKKEMHSAEFMSWVKTLENHTIPNDISLQQRVAELRMALKSGAVRTF</sequence>
<dbReference type="EMBL" id="CP029187">
    <property type="protein sequence ID" value="AWI26800.1"/>
    <property type="molecule type" value="Genomic_DNA"/>
</dbReference>
<proteinExistence type="predicted"/>
<dbReference type="KEGG" id="fpal:HYN49_13330"/>
<dbReference type="OrthoDB" id="9791529at2"/>
<organism evidence="1 2">
    <name type="scientific">Flavobacterium pallidum</name>
    <dbReference type="NCBI Taxonomy" id="2172098"/>
    <lineage>
        <taxon>Bacteria</taxon>
        <taxon>Pseudomonadati</taxon>
        <taxon>Bacteroidota</taxon>
        <taxon>Flavobacteriia</taxon>
        <taxon>Flavobacteriales</taxon>
        <taxon>Flavobacteriaceae</taxon>
        <taxon>Flavobacterium</taxon>
    </lineage>
</organism>
<reference evidence="1 2" key="1">
    <citation type="submission" date="2018-05" db="EMBL/GenBank/DDBJ databases">
        <title>Genome sequencing of Flavobacterium sp. HYN0049.</title>
        <authorList>
            <person name="Yi H."/>
            <person name="Baek C."/>
        </authorList>
    </citation>
    <scope>NUCLEOTIDE SEQUENCE [LARGE SCALE GENOMIC DNA]</scope>
    <source>
        <strain evidence="1 2">HYN0049</strain>
    </source>
</reference>
<evidence type="ECO:0000313" key="1">
    <source>
        <dbReference type="EMBL" id="AWI26800.1"/>
    </source>
</evidence>
<dbReference type="RefSeq" id="WP_108904577.1">
    <property type="nucleotide sequence ID" value="NZ_CP029187.1"/>
</dbReference>
<protein>
    <submittedName>
        <fullName evidence="1">Acyl-CoA thioesterase</fullName>
    </submittedName>
</protein>
<accession>A0A2S1SK48</accession>
<keyword evidence="2" id="KW-1185">Reference proteome</keyword>
<dbReference type="Gene3D" id="3.10.129.10">
    <property type="entry name" value="Hotdog Thioesterase"/>
    <property type="match status" value="1"/>
</dbReference>
<dbReference type="Pfam" id="PF13279">
    <property type="entry name" value="4HBT_2"/>
    <property type="match status" value="1"/>
</dbReference>
<dbReference type="Proteomes" id="UP000244937">
    <property type="component" value="Chromosome"/>
</dbReference>
<name>A0A2S1SK48_9FLAO</name>
<dbReference type="CDD" id="cd00586">
    <property type="entry name" value="4HBT"/>
    <property type="match status" value="1"/>
</dbReference>
<gene>
    <name evidence="1" type="ORF">HYN49_13330</name>
</gene>
<evidence type="ECO:0000313" key="2">
    <source>
        <dbReference type="Proteomes" id="UP000244937"/>
    </source>
</evidence>